<dbReference type="Pfam" id="PF24758">
    <property type="entry name" value="LRR_At5g56370"/>
    <property type="match status" value="1"/>
</dbReference>
<proteinExistence type="predicted"/>
<dbReference type="CDD" id="cd22160">
    <property type="entry name" value="F-box_AtFBL13-like"/>
    <property type="match status" value="1"/>
</dbReference>
<accession>A0AAD5CLE0</accession>
<dbReference type="InterPro" id="IPR032675">
    <property type="entry name" value="LRR_dom_sf"/>
</dbReference>
<dbReference type="SUPFAM" id="SSF81383">
    <property type="entry name" value="F-box domain"/>
    <property type="match status" value="1"/>
</dbReference>
<organism evidence="2 3">
    <name type="scientific">Ambrosia artemisiifolia</name>
    <name type="common">Common ragweed</name>
    <dbReference type="NCBI Taxonomy" id="4212"/>
    <lineage>
        <taxon>Eukaryota</taxon>
        <taxon>Viridiplantae</taxon>
        <taxon>Streptophyta</taxon>
        <taxon>Embryophyta</taxon>
        <taxon>Tracheophyta</taxon>
        <taxon>Spermatophyta</taxon>
        <taxon>Magnoliopsida</taxon>
        <taxon>eudicotyledons</taxon>
        <taxon>Gunneridae</taxon>
        <taxon>Pentapetalae</taxon>
        <taxon>asterids</taxon>
        <taxon>campanulids</taxon>
        <taxon>Asterales</taxon>
        <taxon>Asteraceae</taxon>
        <taxon>Asteroideae</taxon>
        <taxon>Heliantheae alliance</taxon>
        <taxon>Heliantheae</taxon>
        <taxon>Ambrosia</taxon>
    </lineage>
</organism>
<gene>
    <name evidence="2" type="ORF">M8C21_025529</name>
</gene>
<dbReference type="InterPro" id="IPR055411">
    <property type="entry name" value="LRR_FXL15/At3g58940/PEG3-like"/>
</dbReference>
<dbReference type="PANTHER" id="PTHR31639">
    <property type="entry name" value="F-BOX PROTEIN-LIKE"/>
    <property type="match status" value="1"/>
</dbReference>
<dbReference type="EMBL" id="JAMZMK010007941">
    <property type="protein sequence ID" value="KAI7742641.1"/>
    <property type="molecule type" value="Genomic_DNA"/>
</dbReference>
<name>A0AAD5CLE0_AMBAR</name>
<comment type="caution">
    <text evidence="2">The sequence shown here is derived from an EMBL/GenBank/DDBJ whole genome shotgun (WGS) entry which is preliminary data.</text>
</comment>
<dbReference type="Pfam" id="PF00646">
    <property type="entry name" value="F-box"/>
    <property type="match status" value="1"/>
</dbReference>
<dbReference type="PROSITE" id="PS50181">
    <property type="entry name" value="FBOX"/>
    <property type="match status" value="1"/>
</dbReference>
<dbReference type="Gene3D" id="3.80.10.10">
    <property type="entry name" value="Ribonuclease Inhibitor"/>
    <property type="match status" value="1"/>
</dbReference>
<keyword evidence="3" id="KW-1185">Reference proteome</keyword>
<dbReference type="AlphaFoldDB" id="A0AAD5CLE0"/>
<evidence type="ECO:0000259" key="1">
    <source>
        <dbReference type="PROSITE" id="PS50181"/>
    </source>
</evidence>
<reference evidence="2" key="1">
    <citation type="submission" date="2022-06" db="EMBL/GenBank/DDBJ databases">
        <title>Uncovering the hologenomic basis of an extraordinary plant invasion.</title>
        <authorList>
            <person name="Bieker V.C."/>
            <person name="Martin M.D."/>
            <person name="Gilbert T."/>
            <person name="Hodgins K."/>
            <person name="Battlay P."/>
            <person name="Petersen B."/>
            <person name="Wilson J."/>
        </authorList>
    </citation>
    <scope>NUCLEOTIDE SEQUENCE</scope>
    <source>
        <strain evidence="2">AA19_3_7</strain>
        <tissue evidence="2">Leaf</tissue>
    </source>
</reference>
<dbReference type="InterPro" id="IPR053781">
    <property type="entry name" value="F-box_AtFBL13-like"/>
</dbReference>
<sequence>MVMGRRWFLVERGGQMEMGLYPVASPLVNTVKASNDCEGRNQMKRLKEDWLLLLREFNFVSSSLSQLLNNLDNALQVKTHKRRFVTSSAAADDDDIITNFPEDLIIPILERLPIEDAIRTSVLSKNWRYRWTTIRTLDFSRQFTEKLSKNGAFSHNGFIRVINKIMIHHQGPIEKFVIHIPKEIALDSFQEVDQWMLLLSRKSVNELVIIKFNWVYQIPSSVFSCVELRLLVLYNCIFKTPLEFQGFPNLQEIILKKVTFEDSLRQIMINLPQLKTLGLEECVNVNNFNIKAENVQRLRVVSCPDAILLRLLHSERLKEVIICLSKPMKDFLQVGRFNLVRMLSKLPNLVTFTIDGYFLKATRKFPDSLPQAIKRLQRLRFQSLSFGDLDLLQSALCMLRNSTNLKVLRVTHMPMGSEADLDIASNHLESPECPDQKLSNLKKVEITSLEGSRPELLFIKLLLDHSPHLEKMIIRPSATVDAEKRCNIAKDVMLFPRASTKAKMVFLDP</sequence>
<dbReference type="Proteomes" id="UP001206925">
    <property type="component" value="Unassembled WGS sequence"/>
</dbReference>
<evidence type="ECO:0000313" key="3">
    <source>
        <dbReference type="Proteomes" id="UP001206925"/>
    </source>
</evidence>
<dbReference type="SUPFAM" id="SSF52047">
    <property type="entry name" value="RNI-like"/>
    <property type="match status" value="1"/>
</dbReference>
<dbReference type="InterPro" id="IPR001810">
    <property type="entry name" value="F-box_dom"/>
</dbReference>
<feature type="domain" description="F-box" evidence="1">
    <location>
        <begin position="94"/>
        <end position="146"/>
    </location>
</feature>
<evidence type="ECO:0000313" key="2">
    <source>
        <dbReference type="EMBL" id="KAI7742641.1"/>
    </source>
</evidence>
<dbReference type="InterPro" id="IPR036047">
    <property type="entry name" value="F-box-like_dom_sf"/>
</dbReference>
<dbReference type="SMART" id="SM00579">
    <property type="entry name" value="FBD"/>
    <property type="match status" value="1"/>
</dbReference>
<dbReference type="PANTHER" id="PTHR31639:SF333">
    <property type="entry name" value="F-BOX DOMAIN, FBD DOMAIN, LEUCINE-RICH REPEAT DOMAIN, L DOMAIN-LIKE PROTEIN-RELATED"/>
    <property type="match status" value="1"/>
</dbReference>
<protein>
    <recommendedName>
        <fullName evidence="1">F-box domain-containing protein</fullName>
    </recommendedName>
</protein>
<dbReference type="Pfam" id="PF08387">
    <property type="entry name" value="FBD"/>
    <property type="match status" value="1"/>
</dbReference>
<dbReference type="InterPro" id="IPR006566">
    <property type="entry name" value="FBD"/>
</dbReference>